<protein>
    <submittedName>
        <fullName evidence="2">Transcriptional regulator</fullName>
    </submittedName>
</protein>
<comment type="caution">
    <text evidence="2">The sequence shown here is derived from an EMBL/GenBank/DDBJ whole genome shotgun (WGS) entry which is preliminary data.</text>
</comment>
<name>A0A4Z1C9Q9_9RHOB</name>
<dbReference type="SUPFAM" id="SSF46785">
    <property type="entry name" value="Winged helix' DNA-binding domain"/>
    <property type="match status" value="1"/>
</dbReference>
<dbReference type="Pfam" id="PF01638">
    <property type="entry name" value="HxlR"/>
    <property type="match status" value="1"/>
</dbReference>
<dbReference type="InterPro" id="IPR002577">
    <property type="entry name" value="HTH_HxlR"/>
</dbReference>
<dbReference type="OrthoDB" id="9800350at2"/>
<organism evidence="2 3">
    <name type="scientific">Paracoccus liaowanqingii</name>
    <dbReference type="NCBI Taxonomy" id="2560053"/>
    <lineage>
        <taxon>Bacteria</taxon>
        <taxon>Pseudomonadati</taxon>
        <taxon>Pseudomonadota</taxon>
        <taxon>Alphaproteobacteria</taxon>
        <taxon>Rhodobacterales</taxon>
        <taxon>Paracoccaceae</taxon>
        <taxon>Paracoccus</taxon>
    </lineage>
</organism>
<evidence type="ECO:0000259" key="1">
    <source>
        <dbReference type="PROSITE" id="PS51118"/>
    </source>
</evidence>
<reference evidence="2 3" key="1">
    <citation type="submission" date="2019-03" db="EMBL/GenBank/DDBJ databases">
        <authorList>
            <person name="Li J."/>
        </authorList>
    </citation>
    <scope>NUCLEOTIDE SEQUENCE [LARGE SCALE GENOMIC DNA]</scope>
    <source>
        <strain evidence="2 3">3058</strain>
    </source>
</reference>
<accession>A0A4Z1C9Q9</accession>
<dbReference type="InterPro" id="IPR036390">
    <property type="entry name" value="WH_DNA-bd_sf"/>
</dbReference>
<dbReference type="PROSITE" id="PS51118">
    <property type="entry name" value="HTH_HXLR"/>
    <property type="match status" value="1"/>
</dbReference>
<evidence type="ECO:0000313" key="2">
    <source>
        <dbReference type="EMBL" id="TGN57471.1"/>
    </source>
</evidence>
<evidence type="ECO:0000313" key="3">
    <source>
        <dbReference type="Proteomes" id="UP000297972"/>
    </source>
</evidence>
<dbReference type="InterPro" id="IPR036388">
    <property type="entry name" value="WH-like_DNA-bd_sf"/>
</dbReference>
<feature type="domain" description="HTH hxlR-type" evidence="1">
    <location>
        <begin position="1"/>
        <end position="68"/>
    </location>
</feature>
<sequence length="80" mass="8805">MNSCVGSVTLKVLAQTLLKLKRSGLIMRQIIIRSPTGVEFCSTHLGFALAPTIRGLLRWAAVHVVEIEKAQARYDDAGRK</sequence>
<dbReference type="EMBL" id="SRPG01000130">
    <property type="protein sequence ID" value="TGN57471.1"/>
    <property type="molecule type" value="Genomic_DNA"/>
</dbReference>
<proteinExistence type="predicted"/>
<dbReference type="Gene3D" id="1.10.10.10">
    <property type="entry name" value="Winged helix-like DNA-binding domain superfamily/Winged helix DNA-binding domain"/>
    <property type="match status" value="1"/>
</dbReference>
<dbReference type="AlphaFoldDB" id="A0A4Z1C9Q9"/>
<keyword evidence="3" id="KW-1185">Reference proteome</keyword>
<gene>
    <name evidence="2" type="ORF">E4L95_13315</name>
</gene>
<dbReference type="Proteomes" id="UP000297972">
    <property type="component" value="Unassembled WGS sequence"/>
</dbReference>